<name>A0A2U1KDD4_ARTAN</name>
<keyword evidence="3" id="KW-1185">Reference proteome</keyword>
<dbReference type="PANTHER" id="PTHR21243">
    <property type="entry name" value="PROTEIN SCAI"/>
    <property type="match status" value="1"/>
</dbReference>
<gene>
    <name evidence="2" type="ORF">CTI12_AA615840</name>
</gene>
<sequence length="336" mass="38391">MVCAMLVTEVCTKCIDKWGVCGYKVSYGGVRTYFFDDHFHNGGNKSSSQVAFIECSLLTNERMKPTGRSCKCVVTPGSTCYIKSNPYFHMILVRTMEEPVSRRSGALGSKRSDQHTTDEDESTVNKMLQSRKFYANIIYSALPWIDGGVEGWIVGGWKSITRDQEGANKKLLLDQEGDSSSFEKEQITFRSCDTCFSQGSLAKDSYYHRRSQWILHAEWIKSVGESDEIDTDFKEWKLVIQEITKFLKVDTGFMNIRPLIYSLTLDLHTDNLPPVANVKRNLKLGDAILCSYHPNEVKFSEFIWSSFVQGARRCRGNKRQVLRFDMGLRKYALGYL</sequence>
<dbReference type="GO" id="GO:0006351">
    <property type="term" value="P:DNA-templated transcription"/>
    <property type="evidence" value="ECO:0007669"/>
    <property type="project" value="InterPro"/>
</dbReference>
<reference evidence="2 3" key="1">
    <citation type="journal article" date="2018" name="Mol. Plant">
        <title>The genome of Artemisia annua provides insight into the evolution of Asteraceae family and artemisinin biosynthesis.</title>
        <authorList>
            <person name="Shen Q."/>
            <person name="Zhang L."/>
            <person name="Liao Z."/>
            <person name="Wang S."/>
            <person name="Yan T."/>
            <person name="Shi P."/>
            <person name="Liu M."/>
            <person name="Fu X."/>
            <person name="Pan Q."/>
            <person name="Wang Y."/>
            <person name="Lv Z."/>
            <person name="Lu X."/>
            <person name="Zhang F."/>
            <person name="Jiang W."/>
            <person name="Ma Y."/>
            <person name="Chen M."/>
            <person name="Hao X."/>
            <person name="Li L."/>
            <person name="Tang Y."/>
            <person name="Lv G."/>
            <person name="Zhou Y."/>
            <person name="Sun X."/>
            <person name="Brodelius P.E."/>
            <person name="Rose J.K.C."/>
            <person name="Tang K."/>
        </authorList>
    </citation>
    <scope>NUCLEOTIDE SEQUENCE [LARGE SCALE GENOMIC DNA]</scope>
    <source>
        <strain evidence="3">cv. Huhao1</strain>
        <tissue evidence="2">Leaf</tissue>
    </source>
</reference>
<protein>
    <submittedName>
        <fullName evidence="2">Uncharacterized protein</fullName>
    </submittedName>
</protein>
<proteinExistence type="predicted"/>
<dbReference type="AlphaFoldDB" id="A0A2U1KDD4"/>
<dbReference type="Pfam" id="PF12070">
    <property type="entry name" value="SCAI"/>
    <property type="match status" value="1"/>
</dbReference>
<evidence type="ECO:0000313" key="3">
    <source>
        <dbReference type="Proteomes" id="UP000245207"/>
    </source>
</evidence>
<dbReference type="Proteomes" id="UP000245207">
    <property type="component" value="Unassembled WGS sequence"/>
</dbReference>
<feature type="region of interest" description="Disordered" evidence="1">
    <location>
        <begin position="102"/>
        <end position="123"/>
    </location>
</feature>
<dbReference type="STRING" id="35608.A0A2U1KDD4"/>
<dbReference type="GO" id="GO:0003714">
    <property type="term" value="F:transcription corepressor activity"/>
    <property type="evidence" value="ECO:0007669"/>
    <property type="project" value="InterPro"/>
</dbReference>
<evidence type="ECO:0000313" key="2">
    <source>
        <dbReference type="EMBL" id="PWA34786.1"/>
    </source>
</evidence>
<dbReference type="OrthoDB" id="525027at2759"/>
<dbReference type="InterPro" id="IPR022709">
    <property type="entry name" value="SCAI"/>
</dbReference>
<comment type="caution">
    <text evidence="2">The sequence shown here is derived from an EMBL/GenBank/DDBJ whole genome shotgun (WGS) entry which is preliminary data.</text>
</comment>
<organism evidence="2 3">
    <name type="scientific">Artemisia annua</name>
    <name type="common">Sweet wormwood</name>
    <dbReference type="NCBI Taxonomy" id="35608"/>
    <lineage>
        <taxon>Eukaryota</taxon>
        <taxon>Viridiplantae</taxon>
        <taxon>Streptophyta</taxon>
        <taxon>Embryophyta</taxon>
        <taxon>Tracheophyta</taxon>
        <taxon>Spermatophyta</taxon>
        <taxon>Magnoliopsida</taxon>
        <taxon>eudicotyledons</taxon>
        <taxon>Gunneridae</taxon>
        <taxon>Pentapetalae</taxon>
        <taxon>asterids</taxon>
        <taxon>campanulids</taxon>
        <taxon>Asterales</taxon>
        <taxon>Asteraceae</taxon>
        <taxon>Asteroideae</taxon>
        <taxon>Anthemideae</taxon>
        <taxon>Artemisiinae</taxon>
        <taxon>Artemisia</taxon>
    </lineage>
</organism>
<dbReference type="EMBL" id="PKPP01021567">
    <property type="protein sequence ID" value="PWA34786.1"/>
    <property type="molecule type" value="Genomic_DNA"/>
</dbReference>
<accession>A0A2U1KDD4</accession>
<evidence type="ECO:0000256" key="1">
    <source>
        <dbReference type="SAM" id="MobiDB-lite"/>
    </source>
</evidence>